<dbReference type="GeneID" id="73047176"/>
<keyword evidence="1" id="KW-0812">Transmembrane</keyword>
<sequence>MSLLPLHAGHGGLEPTPILVGLLAGVAIWYLIRLAARRSASGGNR</sequence>
<evidence type="ECO:0008006" key="4">
    <source>
        <dbReference type="Google" id="ProtNLM"/>
    </source>
</evidence>
<dbReference type="EMBL" id="JBHSHT010000001">
    <property type="protein sequence ID" value="MFC4823915.1"/>
    <property type="molecule type" value="Genomic_DNA"/>
</dbReference>
<accession>A0ABD5Q074</accession>
<comment type="caution">
    <text evidence="2">The sequence shown here is derived from an EMBL/GenBank/DDBJ whole genome shotgun (WGS) entry which is preliminary data.</text>
</comment>
<proteinExistence type="predicted"/>
<evidence type="ECO:0000313" key="2">
    <source>
        <dbReference type="EMBL" id="MFC4823915.1"/>
    </source>
</evidence>
<evidence type="ECO:0000256" key="1">
    <source>
        <dbReference type="SAM" id="Phobius"/>
    </source>
</evidence>
<dbReference type="Proteomes" id="UP001595945">
    <property type="component" value="Unassembled WGS sequence"/>
</dbReference>
<gene>
    <name evidence="2" type="ORF">ACFO9K_06540</name>
</gene>
<organism evidence="2 3">
    <name type="scientific">Halorussus aquaticus</name>
    <dbReference type="NCBI Taxonomy" id="2953748"/>
    <lineage>
        <taxon>Archaea</taxon>
        <taxon>Methanobacteriati</taxon>
        <taxon>Methanobacteriota</taxon>
        <taxon>Stenosarchaea group</taxon>
        <taxon>Halobacteria</taxon>
        <taxon>Halobacteriales</taxon>
        <taxon>Haladaptataceae</taxon>
        <taxon>Halorussus</taxon>
    </lineage>
</organism>
<evidence type="ECO:0000313" key="3">
    <source>
        <dbReference type="Proteomes" id="UP001595945"/>
    </source>
</evidence>
<keyword evidence="3" id="KW-1185">Reference proteome</keyword>
<keyword evidence="1" id="KW-1133">Transmembrane helix</keyword>
<dbReference type="AlphaFoldDB" id="A0ABD5Q074"/>
<reference evidence="2 3" key="1">
    <citation type="journal article" date="2019" name="Int. J. Syst. Evol. Microbiol.">
        <title>The Global Catalogue of Microorganisms (GCM) 10K type strain sequencing project: providing services to taxonomists for standard genome sequencing and annotation.</title>
        <authorList>
            <consortium name="The Broad Institute Genomics Platform"/>
            <consortium name="The Broad Institute Genome Sequencing Center for Infectious Disease"/>
            <person name="Wu L."/>
            <person name="Ma J."/>
        </authorList>
    </citation>
    <scope>NUCLEOTIDE SEQUENCE [LARGE SCALE GENOMIC DNA]</scope>
    <source>
        <strain evidence="2 3">XZYJ18</strain>
    </source>
</reference>
<feature type="transmembrane region" description="Helical" evidence="1">
    <location>
        <begin position="16"/>
        <end position="36"/>
    </location>
</feature>
<name>A0ABD5Q074_9EURY</name>
<dbReference type="RefSeq" id="WP_254270134.1">
    <property type="nucleotide sequence ID" value="NZ_CP100401.1"/>
</dbReference>
<protein>
    <recommendedName>
        <fullName evidence="4">PEP-CTERM protein-sorting domain-containing protein</fullName>
    </recommendedName>
</protein>
<keyword evidence="1" id="KW-0472">Membrane</keyword>